<comment type="caution">
    <text evidence="8">The sequence shown here is derived from an EMBL/GenBank/DDBJ whole genome shotgun (WGS) entry which is preliminary data.</text>
</comment>
<gene>
    <name evidence="8" type="ORF">A2872_03690</name>
</gene>
<dbReference type="AlphaFoldDB" id="A0A1F5Z4P0"/>
<dbReference type="Proteomes" id="UP000178681">
    <property type="component" value="Unassembled WGS sequence"/>
</dbReference>
<dbReference type="GO" id="GO:0005576">
    <property type="term" value="C:extracellular region"/>
    <property type="evidence" value="ECO:0007669"/>
    <property type="project" value="UniProtKB-SubCell"/>
</dbReference>
<accession>A0A1F5Z4P0</accession>
<feature type="domain" description="Right handed beta helix" evidence="6">
    <location>
        <begin position="320"/>
        <end position="490"/>
    </location>
</feature>
<dbReference type="InterPro" id="IPR039448">
    <property type="entry name" value="Beta_helix"/>
</dbReference>
<evidence type="ECO:0000313" key="8">
    <source>
        <dbReference type="EMBL" id="OGG07396.1"/>
    </source>
</evidence>
<feature type="transmembrane region" description="Helical" evidence="5">
    <location>
        <begin position="12"/>
        <end position="35"/>
    </location>
</feature>
<organism evidence="8 9">
    <name type="scientific">Candidatus Gottesmanbacteria bacterium RIFCSPHIGHO2_01_FULL_42_12</name>
    <dbReference type="NCBI Taxonomy" id="1798377"/>
    <lineage>
        <taxon>Bacteria</taxon>
        <taxon>Candidatus Gottesmaniibacteriota</taxon>
    </lineage>
</organism>
<dbReference type="InterPro" id="IPR011050">
    <property type="entry name" value="Pectin_lyase_fold/virulence"/>
</dbReference>
<name>A0A1F5Z4P0_9BACT</name>
<feature type="region of interest" description="Disordered" evidence="4">
    <location>
        <begin position="207"/>
        <end position="235"/>
    </location>
</feature>
<dbReference type="NCBIfam" id="NF033679">
    <property type="entry name" value="DNRLRE_dom"/>
    <property type="match status" value="1"/>
</dbReference>
<dbReference type="Pfam" id="PF13229">
    <property type="entry name" value="Beta_helix"/>
    <property type="match status" value="1"/>
</dbReference>
<feature type="compositionally biased region" description="Low complexity" evidence="4">
    <location>
        <begin position="207"/>
        <end position="226"/>
    </location>
</feature>
<evidence type="ECO:0000259" key="6">
    <source>
        <dbReference type="Pfam" id="PF13229"/>
    </source>
</evidence>
<dbReference type="InterPro" id="IPR012334">
    <property type="entry name" value="Pectin_lyas_fold"/>
</dbReference>
<evidence type="ECO:0000313" key="9">
    <source>
        <dbReference type="Proteomes" id="UP000178681"/>
    </source>
</evidence>
<keyword evidence="5" id="KW-0812">Transmembrane</keyword>
<evidence type="ECO:0000256" key="3">
    <source>
        <dbReference type="ARBA" id="ARBA00022729"/>
    </source>
</evidence>
<keyword evidence="5" id="KW-0472">Membrane</keyword>
<evidence type="ECO:0000259" key="7">
    <source>
        <dbReference type="Pfam" id="PF24517"/>
    </source>
</evidence>
<feature type="domain" description="Carbohydrate-binding module family 96" evidence="7">
    <location>
        <begin position="54"/>
        <end position="204"/>
    </location>
</feature>
<proteinExistence type="predicted"/>
<keyword evidence="2" id="KW-0964">Secreted</keyword>
<evidence type="ECO:0000256" key="1">
    <source>
        <dbReference type="ARBA" id="ARBA00004613"/>
    </source>
</evidence>
<keyword evidence="3" id="KW-0732">Signal</keyword>
<comment type="subcellular location">
    <subcellularLocation>
        <location evidence="1">Secreted</location>
    </subcellularLocation>
</comment>
<evidence type="ECO:0000256" key="4">
    <source>
        <dbReference type="SAM" id="MobiDB-lite"/>
    </source>
</evidence>
<protein>
    <submittedName>
        <fullName evidence="8">Uncharacterized protein</fullName>
    </submittedName>
</protein>
<dbReference type="Pfam" id="PF24517">
    <property type="entry name" value="CBM96"/>
    <property type="match status" value="1"/>
</dbReference>
<dbReference type="SUPFAM" id="SSF51126">
    <property type="entry name" value="Pectin lyase-like"/>
    <property type="match status" value="1"/>
</dbReference>
<dbReference type="SMART" id="SM00710">
    <property type="entry name" value="PbH1"/>
    <property type="match status" value="6"/>
</dbReference>
<dbReference type="STRING" id="1798377.A2872_03690"/>
<evidence type="ECO:0000256" key="2">
    <source>
        <dbReference type="ARBA" id="ARBA00022525"/>
    </source>
</evidence>
<dbReference type="Gene3D" id="2.160.20.10">
    <property type="entry name" value="Single-stranded right-handed beta-helix, Pectin lyase-like"/>
    <property type="match status" value="1"/>
</dbReference>
<dbReference type="InterPro" id="IPR006626">
    <property type="entry name" value="PbH1"/>
</dbReference>
<sequence length="498" mass="52662">MVAKTKHYSQRGSVPALAFLVGIVVVLAITLPLILNKKTNLFSKAGTTLFMTENVVASEDTYVDSDLPDQNFGSAKAVTVSMRPVRNGYFKFNLQPLAGKTLTAAKLKLTLANNTNGDQIVNLVTNDWSEGSLNYASQPQVISSFAVTNARKTEEVITLDVTTDVLPNIGNYISFMIRTTANNGPAFYSKEADFAVKRPVLEITELTATSTPTQTPTPTPASTSTPTPTPTPTITGNVKVLCDGKSFSNWGNKAAIEIGNNADDTNPNIMKVIRNCNFVNPTGTGVDKPAILIQAGNNILIENSRFDNIRTLQANNGVHGIGITGSGLASNITIRGSYFNDIGADGIQTAYSGTKVQDIRIENNEFIGSEAVGENAIDIKSGGPYVISGNRIHGFRPCQSAKTNPPGNQDCSGSTGPAIVIHIGSVNVAPSGIVIDGNNIYDNTYGINVSGGNNILIKNNYIHNNIKAGITHSGGTVTLQNNTYSGNGTNCSGISPCQ</sequence>
<evidence type="ECO:0000256" key="5">
    <source>
        <dbReference type="SAM" id="Phobius"/>
    </source>
</evidence>
<reference evidence="8 9" key="1">
    <citation type="journal article" date="2016" name="Nat. Commun.">
        <title>Thousands of microbial genomes shed light on interconnected biogeochemical processes in an aquifer system.</title>
        <authorList>
            <person name="Anantharaman K."/>
            <person name="Brown C.T."/>
            <person name="Hug L.A."/>
            <person name="Sharon I."/>
            <person name="Castelle C.J."/>
            <person name="Probst A.J."/>
            <person name="Thomas B.C."/>
            <person name="Singh A."/>
            <person name="Wilkins M.J."/>
            <person name="Karaoz U."/>
            <person name="Brodie E.L."/>
            <person name="Williams K.H."/>
            <person name="Hubbard S.S."/>
            <person name="Banfield J.F."/>
        </authorList>
    </citation>
    <scope>NUCLEOTIDE SEQUENCE [LARGE SCALE GENOMIC DNA]</scope>
</reference>
<keyword evidence="5" id="KW-1133">Transmembrane helix</keyword>
<dbReference type="EMBL" id="MFJG01000007">
    <property type="protein sequence ID" value="OGG07396.1"/>
    <property type="molecule type" value="Genomic_DNA"/>
</dbReference>
<dbReference type="InterPro" id="IPR055372">
    <property type="entry name" value="CBM96"/>
</dbReference>